<dbReference type="SUPFAM" id="SSF54593">
    <property type="entry name" value="Glyoxalase/Bleomycin resistance protein/Dihydroxybiphenyl dioxygenase"/>
    <property type="match status" value="1"/>
</dbReference>
<dbReference type="PROSITE" id="PS51819">
    <property type="entry name" value="VOC"/>
    <property type="match status" value="1"/>
</dbReference>
<reference evidence="3" key="1">
    <citation type="journal article" date="2019" name="Int. J. Syst. Evol. Microbiol.">
        <title>The Global Catalogue of Microorganisms (GCM) 10K type strain sequencing project: providing services to taxonomists for standard genome sequencing and annotation.</title>
        <authorList>
            <consortium name="The Broad Institute Genomics Platform"/>
            <consortium name="The Broad Institute Genome Sequencing Center for Infectious Disease"/>
            <person name="Wu L."/>
            <person name="Ma J."/>
        </authorList>
    </citation>
    <scope>NUCLEOTIDE SEQUENCE [LARGE SCALE GENOMIC DNA]</scope>
    <source>
        <strain evidence="3">KCTC 42087</strain>
    </source>
</reference>
<accession>A0ABW1A1Z8</accession>
<proteinExistence type="predicted"/>
<evidence type="ECO:0000313" key="2">
    <source>
        <dbReference type="EMBL" id="MFC5748491.1"/>
    </source>
</evidence>
<dbReference type="Proteomes" id="UP001596074">
    <property type="component" value="Unassembled WGS sequence"/>
</dbReference>
<dbReference type="Gene3D" id="3.10.180.10">
    <property type="entry name" value="2,3-Dihydroxybiphenyl 1,2-Dioxygenase, domain 1"/>
    <property type="match status" value="1"/>
</dbReference>
<feature type="domain" description="VOC" evidence="1">
    <location>
        <begin position="14"/>
        <end position="132"/>
    </location>
</feature>
<evidence type="ECO:0000259" key="1">
    <source>
        <dbReference type="PROSITE" id="PS51819"/>
    </source>
</evidence>
<dbReference type="InterPro" id="IPR004360">
    <property type="entry name" value="Glyas_Fos-R_dOase_dom"/>
</dbReference>
<dbReference type="EMBL" id="JBHSON010000032">
    <property type="protein sequence ID" value="MFC5748491.1"/>
    <property type="molecule type" value="Genomic_DNA"/>
</dbReference>
<gene>
    <name evidence="2" type="ORF">ACFPZN_22985</name>
</gene>
<organism evidence="2 3">
    <name type="scientific">Actinomadura rugatobispora</name>
    <dbReference type="NCBI Taxonomy" id="1994"/>
    <lineage>
        <taxon>Bacteria</taxon>
        <taxon>Bacillati</taxon>
        <taxon>Actinomycetota</taxon>
        <taxon>Actinomycetes</taxon>
        <taxon>Streptosporangiales</taxon>
        <taxon>Thermomonosporaceae</taxon>
        <taxon>Actinomadura</taxon>
    </lineage>
</organism>
<dbReference type="InterPro" id="IPR037523">
    <property type="entry name" value="VOC_core"/>
</dbReference>
<protein>
    <submittedName>
        <fullName evidence="2">VOC family protein</fullName>
    </submittedName>
</protein>
<keyword evidence="3" id="KW-1185">Reference proteome</keyword>
<sequence length="196" mass="22085">MNKTASSVRRKVAELGHVGLRCFDVEKQLEFYTEVLGLVVTDRDPALGNYFLSARPDAEHHELLLAKGRDVAPDGLLLQQISFRCETFEDVVGLYRQLKEYGATFDMIVSHGNAVGVYFFDPEGNRAEVYWRTGLVARQPFIENIDIETPADQLMDAIRASVEKFGASGFTEESYVRWTRDQAGQIDVVTTLETTK</sequence>
<dbReference type="Pfam" id="PF00903">
    <property type="entry name" value="Glyoxalase"/>
    <property type="match status" value="1"/>
</dbReference>
<comment type="caution">
    <text evidence="2">The sequence shown here is derived from an EMBL/GenBank/DDBJ whole genome shotgun (WGS) entry which is preliminary data.</text>
</comment>
<evidence type="ECO:0000313" key="3">
    <source>
        <dbReference type="Proteomes" id="UP001596074"/>
    </source>
</evidence>
<name>A0ABW1A1Z8_9ACTN</name>
<dbReference type="InterPro" id="IPR029068">
    <property type="entry name" value="Glyas_Bleomycin-R_OHBP_Dase"/>
</dbReference>
<dbReference type="RefSeq" id="WP_378284154.1">
    <property type="nucleotide sequence ID" value="NZ_JBHSON010000032.1"/>
</dbReference>